<comment type="catalytic activity">
    <reaction evidence="1">
        <text>1-(4-methoxyphenyl)-N-methyl-N-[(3-methyloxetan-3-yl)methyl]methanamine + H2O = 2-{[(4-methoxybenzyl)(methyl)amino]methyl}-2-methylpropane-1,3-diol</text>
        <dbReference type="Rhea" id="RHEA:55764"/>
        <dbReference type="ChEBI" id="CHEBI:15377"/>
        <dbReference type="ChEBI" id="CHEBI:139161"/>
        <dbReference type="ChEBI" id="CHEBI:139164"/>
        <dbReference type="EC" id="3.3.2.9"/>
    </reaction>
</comment>
<dbReference type="AlphaFoldDB" id="A0A0B1SG21"/>
<dbReference type="PANTHER" id="PTHR21661:SF16">
    <property type="entry name" value="EPOXIDE HYDROLASE"/>
    <property type="match status" value="1"/>
</dbReference>
<evidence type="ECO:0000256" key="6">
    <source>
        <dbReference type="ARBA" id="ARBA00022801"/>
    </source>
</evidence>
<dbReference type="OrthoDB" id="7130006at2759"/>
<comment type="subcellular location">
    <subcellularLocation>
        <location evidence="2">Microsome membrane</location>
        <topology evidence="2">Single-pass membrane protein</topology>
    </subcellularLocation>
</comment>
<evidence type="ECO:0000256" key="5">
    <source>
        <dbReference type="ARBA" id="ARBA00022797"/>
    </source>
</evidence>
<dbReference type="GO" id="GO:0097176">
    <property type="term" value="P:epoxide metabolic process"/>
    <property type="evidence" value="ECO:0007669"/>
    <property type="project" value="TreeGrafter"/>
</dbReference>
<keyword evidence="6 8" id="KW-0378">Hydrolase</keyword>
<evidence type="ECO:0000256" key="1">
    <source>
        <dbReference type="ARBA" id="ARBA00000221"/>
    </source>
</evidence>
<dbReference type="EC" id="3.3.2.9" evidence="4"/>
<proteinExistence type="inferred from homology"/>
<accession>A0A0B1SG21</accession>
<sequence>MLHGFPGSYWDFFKVIPILTNPVRFGFDFGVKKPFQFEVIVPSLPGFIFSEKPAKKGISPSDMARIMAKLMERIDIDQYFVQGSEFLGTEVAVSLAALYPKRVRGVHLSNPLVHPKEFSWQVTIKYIIESFSGSSKGWLGQSGNFLDSVTSVLPSSDLIGDALTSSPLGTASYLMTVWSLFSTRDSSKTLNQLFTLDELATISFLYYLTETTPHALRIMHDIVHSNMDDQRRQVLVPVAILQSPETPWRSSRTICQHRFLNITSFTETTKGGVFQHLQDPQAFAADIFRFAELILMQKS</sequence>
<dbReference type="InterPro" id="IPR029058">
    <property type="entry name" value="AB_hydrolase_fold"/>
</dbReference>
<dbReference type="Proteomes" id="UP000053660">
    <property type="component" value="Unassembled WGS sequence"/>
</dbReference>
<keyword evidence="9" id="KW-1185">Reference proteome</keyword>
<dbReference type="Gene3D" id="3.40.50.1820">
    <property type="entry name" value="alpha/beta hydrolase"/>
    <property type="match status" value="1"/>
</dbReference>
<dbReference type="InterPro" id="IPR000073">
    <property type="entry name" value="AB_hydrolase_1"/>
</dbReference>
<dbReference type="GO" id="GO:0033961">
    <property type="term" value="F:cis-stilbene-oxide hydrolase activity"/>
    <property type="evidence" value="ECO:0007669"/>
    <property type="project" value="UniProtKB-EC"/>
</dbReference>
<protein>
    <recommendedName>
        <fullName evidence="4">microsomal epoxide hydrolase</fullName>
        <ecNumber evidence="4">3.3.2.9</ecNumber>
    </recommendedName>
</protein>
<evidence type="ECO:0000256" key="4">
    <source>
        <dbReference type="ARBA" id="ARBA00012091"/>
    </source>
</evidence>
<dbReference type="PIRSF" id="PIRSF001112">
    <property type="entry name" value="Epoxide_hydrolase"/>
    <property type="match status" value="1"/>
</dbReference>
<evidence type="ECO:0000313" key="8">
    <source>
        <dbReference type="EMBL" id="KHJ84263.1"/>
    </source>
</evidence>
<reference evidence="8 9" key="1">
    <citation type="submission" date="2014-03" db="EMBL/GenBank/DDBJ databases">
        <title>Draft genome of the hookworm Oesophagostomum dentatum.</title>
        <authorList>
            <person name="Mitreva M."/>
        </authorList>
    </citation>
    <scope>NUCLEOTIDE SEQUENCE [LARGE SCALE GENOMIC DNA]</scope>
    <source>
        <strain evidence="8 9">OD-Hann</strain>
    </source>
</reference>
<dbReference type="Pfam" id="PF00561">
    <property type="entry name" value="Abhydrolase_1"/>
    <property type="match status" value="1"/>
</dbReference>
<dbReference type="PRINTS" id="PR00412">
    <property type="entry name" value="EPOXHYDRLASE"/>
</dbReference>
<name>A0A0B1SG21_OESDE</name>
<organism evidence="8 9">
    <name type="scientific">Oesophagostomum dentatum</name>
    <name type="common">Nodular worm</name>
    <dbReference type="NCBI Taxonomy" id="61180"/>
    <lineage>
        <taxon>Eukaryota</taxon>
        <taxon>Metazoa</taxon>
        <taxon>Ecdysozoa</taxon>
        <taxon>Nematoda</taxon>
        <taxon>Chromadorea</taxon>
        <taxon>Rhabditida</taxon>
        <taxon>Rhabditina</taxon>
        <taxon>Rhabditomorpha</taxon>
        <taxon>Strongyloidea</taxon>
        <taxon>Strongylidae</taxon>
        <taxon>Oesophagostomum</taxon>
    </lineage>
</organism>
<dbReference type="PANTHER" id="PTHR21661">
    <property type="entry name" value="EPOXIDE HYDROLASE 1-RELATED"/>
    <property type="match status" value="1"/>
</dbReference>
<evidence type="ECO:0000256" key="2">
    <source>
        <dbReference type="ARBA" id="ARBA00004111"/>
    </source>
</evidence>
<dbReference type="InterPro" id="IPR016292">
    <property type="entry name" value="Epoxide_hydrolase"/>
</dbReference>
<feature type="domain" description="AB hydrolase-1" evidence="7">
    <location>
        <begin position="1"/>
        <end position="148"/>
    </location>
</feature>
<dbReference type="EMBL" id="KN569346">
    <property type="protein sequence ID" value="KHJ84263.1"/>
    <property type="molecule type" value="Genomic_DNA"/>
</dbReference>
<dbReference type="InterPro" id="IPR000639">
    <property type="entry name" value="Epox_hydrolase-like"/>
</dbReference>
<comment type="similarity">
    <text evidence="3">Belongs to the peptidase S33 family.</text>
</comment>
<gene>
    <name evidence="8" type="ORF">OESDEN_16026</name>
</gene>
<dbReference type="SUPFAM" id="SSF53474">
    <property type="entry name" value="alpha/beta-Hydrolases"/>
    <property type="match status" value="1"/>
</dbReference>
<evidence type="ECO:0000256" key="3">
    <source>
        <dbReference type="ARBA" id="ARBA00010088"/>
    </source>
</evidence>
<evidence type="ECO:0000259" key="7">
    <source>
        <dbReference type="Pfam" id="PF00561"/>
    </source>
</evidence>
<evidence type="ECO:0000313" key="9">
    <source>
        <dbReference type="Proteomes" id="UP000053660"/>
    </source>
</evidence>
<keyword evidence="5" id="KW-0058">Aromatic hydrocarbons catabolism</keyword>